<dbReference type="Proteomes" id="UP000255061">
    <property type="component" value="Unassembled WGS sequence"/>
</dbReference>
<dbReference type="AlphaFoldDB" id="A0A380B5N5"/>
<dbReference type="RefSeq" id="WP_115407001.1">
    <property type="nucleotide sequence ID" value="NZ_UGYV01000001.1"/>
</dbReference>
<sequence>MKLANVELAEIRVVSLYVITCFMCEKQLHLAASEIDASVGDAAAMAASQGWHSYETSDESCSVACPSCIKEAQENEGED</sequence>
<accession>A0A380B5N5</accession>
<name>A0A380B5N5_9GAMM</name>
<protein>
    <submittedName>
        <fullName evidence="1">Uncharacterized protein</fullName>
    </submittedName>
</protein>
<dbReference type="EMBL" id="UGYV01000005">
    <property type="protein sequence ID" value="SUJ13606.1"/>
    <property type="molecule type" value="Genomic_DNA"/>
</dbReference>
<dbReference type="EMBL" id="UGYV01000001">
    <property type="protein sequence ID" value="SUI93597.1"/>
    <property type="molecule type" value="Genomic_DNA"/>
</dbReference>
<reference evidence="1 3" key="1">
    <citation type="submission" date="2018-06" db="EMBL/GenBank/DDBJ databases">
        <authorList>
            <consortium name="Pathogen Informatics"/>
            <person name="Doyle S."/>
        </authorList>
    </citation>
    <scope>NUCLEOTIDE SEQUENCE [LARGE SCALE GENOMIC DNA]</scope>
    <source>
        <strain evidence="1 3">NCTC10736</strain>
    </source>
</reference>
<proteinExistence type="predicted"/>
<evidence type="ECO:0000313" key="3">
    <source>
        <dbReference type="Proteomes" id="UP000255061"/>
    </source>
</evidence>
<evidence type="ECO:0000313" key="2">
    <source>
        <dbReference type="EMBL" id="SUJ13606.1"/>
    </source>
</evidence>
<evidence type="ECO:0000313" key="1">
    <source>
        <dbReference type="EMBL" id="SUI93597.1"/>
    </source>
</evidence>
<organism evidence="1 3">
    <name type="scientific">Shewanella morhuae</name>
    <dbReference type="NCBI Taxonomy" id="365591"/>
    <lineage>
        <taxon>Bacteria</taxon>
        <taxon>Pseudomonadati</taxon>
        <taxon>Pseudomonadota</taxon>
        <taxon>Gammaproteobacteria</taxon>
        <taxon>Alteromonadales</taxon>
        <taxon>Shewanellaceae</taxon>
        <taxon>Shewanella</taxon>
    </lineage>
</organism>
<gene>
    <name evidence="1" type="ORF">NCTC10736_03754</name>
    <name evidence="2" type="ORF">NCTC10736_04190</name>
</gene>